<comment type="similarity">
    <text evidence="1">Belongs to the glutaminase family.</text>
</comment>
<evidence type="ECO:0000313" key="6">
    <source>
        <dbReference type="Proteomes" id="UP000183315"/>
    </source>
</evidence>
<dbReference type="EMBL" id="FNZI01000001">
    <property type="protein sequence ID" value="SEI83628.1"/>
    <property type="molecule type" value="Genomic_DNA"/>
</dbReference>
<dbReference type="InterPro" id="IPR015868">
    <property type="entry name" value="Glutaminase"/>
</dbReference>
<dbReference type="EC" id="3.5.1.2" evidence="2"/>
<dbReference type="GO" id="GO:0006543">
    <property type="term" value="P:L-glutamine catabolic process"/>
    <property type="evidence" value="ECO:0007669"/>
    <property type="project" value="TreeGrafter"/>
</dbReference>
<dbReference type="GO" id="GO:0006537">
    <property type="term" value="P:glutamate biosynthetic process"/>
    <property type="evidence" value="ECO:0007669"/>
    <property type="project" value="TreeGrafter"/>
</dbReference>
<comment type="catalytic activity">
    <reaction evidence="4">
        <text>L-glutamine + H2O = L-glutamate + NH4(+)</text>
        <dbReference type="Rhea" id="RHEA:15889"/>
        <dbReference type="ChEBI" id="CHEBI:15377"/>
        <dbReference type="ChEBI" id="CHEBI:28938"/>
        <dbReference type="ChEBI" id="CHEBI:29985"/>
        <dbReference type="ChEBI" id="CHEBI:58359"/>
        <dbReference type="EC" id="3.5.1.2"/>
    </reaction>
</comment>
<evidence type="ECO:0000256" key="1">
    <source>
        <dbReference type="ARBA" id="ARBA00011076"/>
    </source>
</evidence>
<name>A0A1H6TU70_9MICO</name>
<reference evidence="6" key="1">
    <citation type="submission" date="2016-10" db="EMBL/GenBank/DDBJ databases">
        <authorList>
            <person name="Varghese N."/>
        </authorList>
    </citation>
    <scope>NUCLEOTIDE SEQUENCE [LARGE SCALE GENOMIC DNA]</scope>
    <source>
        <strain evidence="6">DSM 24868</strain>
    </source>
</reference>
<dbReference type="GO" id="GO:0004359">
    <property type="term" value="F:glutaminase activity"/>
    <property type="evidence" value="ECO:0007669"/>
    <property type="project" value="UniProtKB-EC"/>
</dbReference>
<keyword evidence="6" id="KW-1185">Reference proteome</keyword>
<dbReference type="InterPro" id="IPR012338">
    <property type="entry name" value="Beta-lactam/transpept-like"/>
</dbReference>
<sequence>MLRVTTEPMHAALASAVADARRGPAGDVTQVYPALAAVDPALLTAGVHRLAGDPVATGHIESRFILMSVAKPFTLALAVDLHGASRVLALTGDAPTGLPFNDPAAITGRPGGLTNPMVNPGAISVASLLTEDAIREGLSRFAGRSLAADAAMVSAIHATNQRNRLLATLLAERSLLGSGVEEALHLYTFQSCLGLGVVELARMGGVLAGGGVDPATGERVVSAEAARVAVEAMAVAGLYEASKAWMASVGLAAKSGIAGGLVMVAPGVGALAAYSPGLDPTGNPLRAQHVARVMAPRLAASQG</sequence>
<proteinExistence type="inferred from homology"/>
<dbReference type="PANTHER" id="PTHR12544">
    <property type="entry name" value="GLUTAMINASE"/>
    <property type="match status" value="1"/>
</dbReference>
<dbReference type="Pfam" id="PF04960">
    <property type="entry name" value="Glutaminase"/>
    <property type="match status" value="1"/>
</dbReference>
<dbReference type="SUPFAM" id="SSF56601">
    <property type="entry name" value="beta-lactamase/transpeptidase-like"/>
    <property type="match status" value="1"/>
</dbReference>
<evidence type="ECO:0000256" key="3">
    <source>
        <dbReference type="ARBA" id="ARBA00022801"/>
    </source>
</evidence>
<dbReference type="Gene3D" id="3.40.710.10">
    <property type="entry name" value="DD-peptidase/beta-lactamase superfamily"/>
    <property type="match status" value="1"/>
</dbReference>
<dbReference type="STRING" id="1043493.SAMN05421637_0142"/>
<dbReference type="PANTHER" id="PTHR12544:SF48">
    <property type="entry name" value="GLUTAMINASE 1"/>
    <property type="match status" value="1"/>
</dbReference>
<organism evidence="5 6">
    <name type="scientific">Demequina mangrovi</name>
    <dbReference type="NCBI Taxonomy" id="1043493"/>
    <lineage>
        <taxon>Bacteria</taxon>
        <taxon>Bacillati</taxon>
        <taxon>Actinomycetota</taxon>
        <taxon>Actinomycetes</taxon>
        <taxon>Micrococcales</taxon>
        <taxon>Demequinaceae</taxon>
        <taxon>Demequina</taxon>
    </lineage>
</organism>
<accession>A0A1H6TU70</accession>
<dbReference type="Proteomes" id="UP000183315">
    <property type="component" value="Unassembled WGS sequence"/>
</dbReference>
<keyword evidence="3" id="KW-0378">Hydrolase</keyword>
<dbReference type="AlphaFoldDB" id="A0A1H6TU70"/>
<dbReference type="OrthoDB" id="9788822at2"/>
<evidence type="ECO:0000256" key="2">
    <source>
        <dbReference type="ARBA" id="ARBA00012918"/>
    </source>
</evidence>
<dbReference type="eggNOG" id="COG2066">
    <property type="taxonomic scope" value="Bacteria"/>
</dbReference>
<gene>
    <name evidence="5" type="ORF">SAMN05421637_0142</name>
</gene>
<evidence type="ECO:0000256" key="4">
    <source>
        <dbReference type="ARBA" id="ARBA00049534"/>
    </source>
</evidence>
<evidence type="ECO:0000313" key="5">
    <source>
        <dbReference type="EMBL" id="SEI83628.1"/>
    </source>
</evidence>
<protein>
    <recommendedName>
        <fullName evidence="2">glutaminase</fullName>
        <ecNumber evidence="2">3.5.1.2</ecNumber>
    </recommendedName>
</protein>